<keyword evidence="2" id="KW-0472">Membrane</keyword>
<name>B6QLE7_TALMQ</name>
<organism evidence="4 5">
    <name type="scientific">Talaromyces marneffei (strain ATCC 18224 / CBS 334.59 / QM 7333)</name>
    <name type="common">Penicillium marneffei</name>
    <dbReference type="NCBI Taxonomy" id="441960"/>
    <lineage>
        <taxon>Eukaryota</taxon>
        <taxon>Fungi</taxon>
        <taxon>Dikarya</taxon>
        <taxon>Ascomycota</taxon>
        <taxon>Pezizomycotina</taxon>
        <taxon>Eurotiomycetes</taxon>
        <taxon>Eurotiomycetidae</taxon>
        <taxon>Eurotiales</taxon>
        <taxon>Trichocomaceae</taxon>
        <taxon>Talaromyces</taxon>
        <taxon>Talaromyces sect. Talaromyces</taxon>
    </lineage>
</organism>
<protein>
    <submittedName>
        <fullName evidence="4">Uncharacterized protein</fullName>
    </submittedName>
</protein>
<feature type="signal peptide" evidence="3">
    <location>
        <begin position="1"/>
        <end position="30"/>
    </location>
</feature>
<sequence length="275" mass="29728">MTPHINTSQPSSQLLACALVVSCLAATVQANSSSGTDAPGTNPASGPTTAYNEAGASGNNGGLSKLAQIVIGVVIGVIGLGTIVGAIVFFFRRKKKWDEKIKRYETINAYHNAQREAKRQQAMSNRQQRQRRQRQQERDAEQGMLEISTLPRDQTRDSVVPSYDPSTFHKHQYSLDSTTRGLSIDMPREPLIGSHHRQSSSVSNSISAVPPPPPPQKSASKRYKGFGGYSAQVTTSNSEQSVNDSSDAQASSNNQGKLKGLKKPKPALTRLITNL</sequence>
<feature type="region of interest" description="Disordered" evidence="1">
    <location>
        <begin position="112"/>
        <end position="275"/>
    </location>
</feature>
<dbReference type="HOGENOM" id="CLU_1058359_0_0_1"/>
<feature type="region of interest" description="Disordered" evidence="1">
    <location>
        <begin position="31"/>
        <end position="53"/>
    </location>
</feature>
<evidence type="ECO:0000256" key="3">
    <source>
        <dbReference type="SAM" id="SignalP"/>
    </source>
</evidence>
<feature type="compositionally biased region" description="Polar residues" evidence="1">
    <location>
        <begin position="42"/>
        <end position="51"/>
    </location>
</feature>
<dbReference type="EMBL" id="DS995903">
    <property type="protein sequence ID" value="EEA21924.1"/>
    <property type="molecule type" value="Genomic_DNA"/>
</dbReference>
<dbReference type="OrthoDB" id="4227463at2759"/>
<keyword evidence="5" id="KW-1185">Reference proteome</keyword>
<gene>
    <name evidence="4" type="ORF">PMAA_057130</name>
</gene>
<feature type="compositionally biased region" description="Low complexity" evidence="1">
    <location>
        <begin position="240"/>
        <end position="258"/>
    </location>
</feature>
<dbReference type="VEuPathDB" id="FungiDB:PMAA_057130"/>
<keyword evidence="2" id="KW-0812">Transmembrane</keyword>
<proteinExistence type="predicted"/>
<dbReference type="PhylomeDB" id="B6QLE7"/>
<reference evidence="5" key="1">
    <citation type="journal article" date="2015" name="Genome Announc.">
        <title>Genome sequence of the AIDS-associated pathogen Penicillium marneffei (ATCC18224) and its near taxonomic relative Talaromyces stipitatus (ATCC10500).</title>
        <authorList>
            <person name="Nierman W.C."/>
            <person name="Fedorova-Abrams N.D."/>
            <person name="Andrianopoulos A."/>
        </authorList>
    </citation>
    <scope>NUCLEOTIDE SEQUENCE [LARGE SCALE GENOMIC DNA]</scope>
    <source>
        <strain evidence="5">ATCC 18224 / CBS 334.59 / QM 7333</strain>
    </source>
</reference>
<evidence type="ECO:0000256" key="2">
    <source>
        <dbReference type="SAM" id="Phobius"/>
    </source>
</evidence>
<dbReference type="Proteomes" id="UP000001294">
    <property type="component" value="Unassembled WGS sequence"/>
</dbReference>
<evidence type="ECO:0000313" key="5">
    <source>
        <dbReference type="Proteomes" id="UP000001294"/>
    </source>
</evidence>
<keyword evidence="3" id="KW-0732">Signal</keyword>
<keyword evidence="2" id="KW-1133">Transmembrane helix</keyword>
<dbReference type="AlphaFoldDB" id="B6QLE7"/>
<feature type="chain" id="PRO_5002848188" evidence="3">
    <location>
        <begin position="31"/>
        <end position="275"/>
    </location>
</feature>
<feature type="compositionally biased region" description="Low complexity" evidence="1">
    <location>
        <begin position="199"/>
        <end position="208"/>
    </location>
</feature>
<feature type="transmembrane region" description="Helical" evidence="2">
    <location>
        <begin position="66"/>
        <end position="91"/>
    </location>
</feature>
<accession>B6QLE7</accession>
<evidence type="ECO:0000256" key="1">
    <source>
        <dbReference type="SAM" id="MobiDB-lite"/>
    </source>
</evidence>
<evidence type="ECO:0000313" key="4">
    <source>
        <dbReference type="EMBL" id="EEA21924.1"/>
    </source>
</evidence>